<dbReference type="Proteomes" id="UP000054404">
    <property type="component" value="Unassembled WGS sequence"/>
</dbReference>
<dbReference type="GO" id="GO:0006355">
    <property type="term" value="P:regulation of DNA-templated transcription"/>
    <property type="evidence" value="ECO:0007669"/>
    <property type="project" value="InterPro"/>
</dbReference>
<dbReference type="EMBL" id="LNIZ01000005">
    <property type="protein sequence ID" value="KTF03874.1"/>
    <property type="molecule type" value="Genomic_DNA"/>
</dbReference>
<keyword evidence="3" id="KW-1185">Reference proteome</keyword>
<dbReference type="Proteomes" id="UP001225576">
    <property type="component" value="Unassembled WGS sequence"/>
</dbReference>
<dbReference type="EMBL" id="JASPDQ010000039">
    <property type="protein sequence ID" value="MDK8602785.1"/>
    <property type="molecule type" value="Genomic_DNA"/>
</dbReference>
<proteinExistence type="predicted"/>
<dbReference type="Gene3D" id="1.10.1220.10">
    <property type="entry name" value="Met repressor-like"/>
    <property type="match status" value="1"/>
</dbReference>
<gene>
    <name evidence="1" type="ORF">AQZ59_01203</name>
    <name evidence="2" type="ORF">QP858_10020</name>
</gene>
<dbReference type="Pfam" id="PF04221">
    <property type="entry name" value="RelB"/>
    <property type="match status" value="1"/>
</dbReference>
<sequence length="71" mass="7668">MGLDLSTALNMFLTQAVREQGLPIRPTLNVPNRVTAEAIAHTERILAGEIADDGATFDNAAEAIEYLDNVK</sequence>
<dbReference type="PATRIC" id="fig|59561.3.peg.1195"/>
<organism evidence="1 3">
    <name type="scientific">Trueperella bernardiae</name>
    <dbReference type="NCBI Taxonomy" id="59561"/>
    <lineage>
        <taxon>Bacteria</taxon>
        <taxon>Bacillati</taxon>
        <taxon>Actinomycetota</taxon>
        <taxon>Actinomycetes</taxon>
        <taxon>Actinomycetales</taxon>
        <taxon>Actinomycetaceae</taxon>
        <taxon>Trueperella</taxon>
    </lineage>
</organism>
<name>A0A0W1KIX3_9ACTO</name>
<comment type="caution">
    <text evidence="1">The sequence shown here is derived from an EMBL/GenBank/DDBJ whole genome shotgun (WGS) entry which is preliminary data.</text>
</comment>
<dbReference type="InterPro" id="IPR007337">
    <property type="entry name" value="RelB/DinJ"/>
</dbReference>
<reference evidence="1 3" key="1">
    <citation type="submission" date="2015-11" db="EMBL/GenBank/DDBJ databases">
        <title>Draft Genome Sequence of the Type Strain Trueperella bernardiae LCDC 89-0504T, Isolated from Blood Culture.</title>
        <authorList>
            <person name="Bernier A.-M."/>
            <person name="Bernard K."/>
        </authorList>
    </citation>
    <scope>NUCLEOTIDE SEQUENCE [LARGE SCALE GENOMIC DNA]</scope>
    <source>
        <strain evidence="1 3">LCDC 89-0504</strain>
    </source>
</reference>
<dbReference type="InterPro" id="IPR013321">
    <property type="entry name" value="Arc_rbn_hlx_hlx"/>
</dbReference>
<protein>
    <submittedName>
        <fullName evidence="1">RelB antitoxin</fullName>
    </submittedName>
    <submittedName>
        <fullName evidence="2">Type II toxin-antitoxin system RelB/DinJ family antitoxin</fullName>
    </submittedName>
</protein>
<evidence type="ECO:0000313" key="1">
    <source>
        <dbReference type="EMBL" id="KTF03874.1"/>
    </source>
</evidence>
<dbReference type="AlphaFoldDB" id="A0A0W1KIX3"/>
<dbReference type="RefSeq" id="WP_236698677.1">
    <property type="nucleotide sequence ID" value="NZ_CP127099.1"/>
</dbReference>
<accession>A0A0W1KIX3</accession>
<reference evidence="2" key="2">
    <citation type="submission" date="2023-05" db="EMBL/GenBank/DDBJ databases">
        <title>Genomic Catalog of Human Bladder Bacteria.</title>
        <authorList>
            <person name="Du J."/>
        </authorList>
    </citation>
    <scope>NUCLEOTIDE SEQUENCE</scope>
    <source>
        <strain evidence="2">UMB1304A</strain>
    </source>
</reference>
<evidence type="ECO:0000313" key="3">
    <source>
        <dbReference type="Proteomes" id="UP000054404"/>
    </source>
</evidence>
<evidence type="ECO:0000313" key="2">
    <source>
        <dbReference type="EMBL" id="MDK8602785.1"/>
    </source>
</evidence>